<keyword evidence="9" id="KW-1185">Reference proteome</keyword>
<gene>
    <name evidence="8" type="ORF">OBRU01_07566</name>
</gene>
<dbReference type="AlphaFoldDB" id="A0A0L7LI43"/>
<keyword evidence="3 6" id="KW-0812">Transmembrane</keyword>
<feature type="transmembrane region" description="Helical" evidence="6">
    <location>
        <begin position="34"/>
        <end position="53"/>
    </location>
</feature>
<dbReference type="InterPro" id="IPR050352">
    <property type="entry name" value="ABCG_transporters"/>
</dbReference>
<evidence type="ECO:0000256" key="6">
    <source>
        <dbReference type="SAM" id="Phobius"/>
    </source>
</evidence>
<feature type="domain" description="ABC-2 type transporter transmembrane" evidence="7">
    <location>
        <begin position="5"/>
        <end position="123"/>
    </location>
</feature>
<dbReference type="GO" id="GO:0140359">
    <property type="term" value="F:ABC-type transporter activity"/>
    <property type="evidence" value="ECO:0007669"/>
    <property type="project" value="InterPro"/>
</dbReference>
<evidence type="ECO:0000259" key="7">
    <source>
        <dbReference type="Pfam" id="PF01061"/>
    </source>
</evidence>
<dbReference type="STRING" id="104452.A0A0L7LI43"/>
<comment type="caution">
    <text evidence="8">The sequence shown here is derived from an EMBL/GenBank/DDBJ whole genome shotgun (WGS) entry which is preliminary data.</text>
</comment>
<feature type="transmembrane region" description="Helical" evidence="6">
    <location>
        <begin position="74"/>
        <end position="100"/>
    </location>
</feature>
<dbReference type="EMBL" id="JTDY01001015">
    <property type="protein sequence ID" value="KOB75122.1"/>
    <property type="molecule type" value="Genomic_DNA"/>
</dbReference>
<comment type="subcellular location">
    <subcellularLocation>
        <location evidence="1">Membrane</location>
        <topology evidence="1">Multi-pass membrane protein</topology>
    </subcellularLocation>
</comment>
<evidence type="ECO:0000256" key="5">
    <source>
        <dbReference type="ARBA" id="ARBA00023136"/>
    </source>
</evidence>
<proteinExistence type="predicted"/>
<dbReference type="GO" id="GO:0005886">
    <property type="term" value="C:plasma membrane"/>
    <property type="evidence" value="ECO:0007669"/>
    <property type="project" value="TreeGrafter"/>
</dbReference>
<dbReference type="PANTHER" id="PTHR48041:SF133">
    <property type="entry name" value="GH24286P"/>
    <property type="match status" value="1"/>
</dbReference>
<feature type="transmembrane region" description="Helical" evidence="6">
    <location>
        <begin position="112"/>
        <end position="139"/>
    </location>
</feature>
<evidence type="ECO:0000256" key="3">
    <source>
        <dbReference type="ARBA" id="ARBA00022692"/>
    </source>
</evidence>
<feature type="transmembrane region" description="Helical" evidence="6">
    <location>
        <begin position="151"/>
        <end position="172"/>
    </location>
</feature>
<dbReference type="InterPro" id="IPR013525">
    <property type="entry name" value="ABC2_TM"/>
</dbReference>
<feature type="transmembrane region" description="Helical" evidence="6">
    <location>
        <begin position="206"/>
        <end position="228"/>
    </location>
</feature>
<name>A0A0L7LI43_OPEBR</name>
<reference evidence="8 9" key="1">
    <citation type="journal article" date="2015" name="Genome Biol. Evol.">
        <title>The genome of winter moth (Operophtera brumata) provides a genomic perspective on sexual dimorphism and phenology.</title>
        <authorList>
            <person name="Derks M.F."/>
            <person name="Smit S."/>
            <person name="Salis L."/>
            <person name="Schijlen E."/>
            <person name="Bossers A."/>
            <person name="Mateman C."/>
            <person name="Pijl A.S."/>
            <person name="de Ridder D."/>
            <person name="Groenen M.A."/>
            <person name="Visser M.E."/>
            <person name="Megens H.J."/>
        </authorList>
    </citation>
    <scope>NUCLEOTIDE SEQUENCE [LARGE SCALE GENOMIC DNA]</scope>
    <source>
        <strain evidence="8">WM2013NL</strain>
        <tissue evidence="8">Head and thorax</tissue>
    </source>
</reference>
<dbReference type="PANTHER" id="PTHR48041">
    <property type="entry name" value="ABC TRANSPORTER G FAMILY MEMBER 28"/>
    <property type="match status" value="1"/>
</dbReference>
<evidence type="ECO:0000313" key="9">
    <source>
        <dbReference type="Proteomes" id="UP000037510"/>
    </source>
</evidence>
<keyword evidence="4 6" id="KW-1133">Transmembrane helix</keyword>
<dbReference type="Pfam" id="PF01061">
    <property type="entry name" value="ABC2_membrane"/>
    <property type="match status" value="1"/>
</dbReference>
<evidence type="ECO:0000256" key="2">
    <source>
        <dbReference type="ARBA" id="ARBA00022448"/>
    </source>
</evidence>
<dbReference type="Proteomes" id="UP000037510">
    <property type="component" value="Unassembled WGS sequence"/>
</dbReference>
<keyword evidence="5 6" id="KW-0472">Membrane</keyword>
<sequence>MNTGIHLGMALSVGSLFFNIGGDAKDILNNFNFLYFSLMFLMFTAFSAVSISFPEQIPVVRREHFNRWYTTGAYYTSTLVSILPSQTVCTITYACITYWMTGQPLEFERFSIFATTLLMNGVVFGPFFIMPFTIFSGFFLHYRDAPYVFRWLFHISFLKHGLVGLMISVYGMGRPKLICTDTVNFYCHYRHPKLFMQEYDMDEESFSIVCAALLVIGVVVVTCSYIILRIRLKHKW</sequence>
<organism evidence="8 9">
    <name type="scientific">Operophtera brumata</name>
    <name type="common">Winter moth</name>
    <name type="synonym">Phalaena brumata</name>
    <dbReference type="NCBI Taxonomy" id="104452"/>
    <lineage>
        <taxon>Eukaryota</taxon>
        <taxon>Metazoa</taxon>
        <taxon>Ecdysozoa</taxon>
        <taxon>Arthropoda</taxon>
        <taxon>Hexapoda</taxon>
        <taxon>Insecta</taxon>
        <taxon>Pterygota</taxon>
        <taxon>Neoptera</taxon>
        <taxon>Endopterygota</taxon>
        <taxon>Lepidoptera</taxon>
        <taxon>Glossata</taxon>
        <taxon>Ditrysia</taxon>
        <taxon>Geometroidea</taxon>
        <taxon>Geometridae</taxon>
        <taxon>Larentiinae</taxon>
        <taxon>Operophtera</taxon>
    </lineage>
</organism>
<evidence type="ECO:0000256" key="4">
    <source>
        <dbReference type="ARBA" id="ARBA00022989"/>
    </source>
</evidence>
<evidence type="ECO:0000313" key="8">
    <source>
        <dbReference type="EMBL" id="KOB75122.1"/>
    </source>
</evidence>
<evidence type="ECO:0000256" key="1">
    <source>
        <dbReference type="ARBA" id="ARBA00004141"/>
    </source>
</evidence>
<keyword evidence="2" id="KW-0813">Transport</keyword>
<accession>A0A0L7LI43</accession>
<protein>
    <recommendedName>
        <fullName evidence="7">ABC-2 type transporter transmembrane domain-containing protein</fullName>
    </recommendedName>
</protein>